<protein>
    <submittedName>
        <fullName evidence="3">MFS transporter</fullName>
    </submittedName>
</protein>
<feature type="transmembrane region" description="Helical" evidence="2">
    <location>
        <begin position="31"/>
        <end position="49"/>
    </location>
</feature>
<feature type="transmembrane region" description="Helical" evidence="2">
    <location>
        <begin position="272"/>
        <end position="294"/>
    </location>
</feature>
<feature type="transmembrane region" description="Helical" evidence="2">
    <location>
        <begin position="126"/>
        <end position="148"/>
    </location>
</feature>
<organism evidence="3 4">
    <name type="scientific">Thermoclostridium stercorarium subsp. thermolacticum DSM 2910</name>
    <dbReference type="NCBI Taxonomy" id="1121336"/>
    <lineage>
        <taxon>Bacteria</taxon>
        <taxon>Bacillati</taxon>
        <taxon>Bacillota</taxon>
        <taxon>Clostridia</taxon>
        <taxon>Eubacteriales</taxon>
        <taxon>Oscillospiraceae</taxon>
        <taxon>Thermoclostridium</taxon>
    </lineage>
</organism>
<dbReference type="Pfam" id="PF07690">
    <property type="entry name" value="MFS_1"/>
    <property type="match status" value="1"/>
</dbReference>
<feature type="transmembrane region" description="Helical" evidence="2">
    <location>
        <begin position="329"/>
        <end position="355"/>
    </location>
</feature>
<dbReference type="RefSeq" id="WP_015359810.1">
    <property type="nucleotide sequence ID" value="NZ_CP014672.1"/>
</dbReference>
<dbReference type="GO" id="GO:0022857">
    <property type="term" value="F:transmembrane transporter activity"/>
    <property type="evidence" value="ECO:0007669"/>
    <property type="project" value="InterPro"/>
</dbReference>
<accession>A0A1B1YF79</accession>
<sequence length="440" mass="49088">MDKHNNSSQNGFAMSLADYERSRLMAIIEGISARIIFGLTTGAFLTGYLKFLGADDDLCGLIAAIPGLASVIQFFSPMLLEKLSRKKPIVTVFNALHRILLAILVFIPILPVSVEMRLYMAGGLYLLSHLMVNLVAPATTMLFISLVPQNMRGKFFSVRERYLIFVSSVVNVIFGGVLDEFELHGRAFDGYILMYAIVFMAMLVNLYAYISIKEPYVSQPTCKINLKQLFVMPLKEKRFRKIIILFFLWGLSMNFSNPYFSVYMVSKLKLSYTFITVSGFVNSFFYVITVSIWGKMADKKSFTYTAMLSIALLGITNIIWFFAVGQSVLTYVIVMLVHITGGVAWAGIGISLYNIPYEYTPEEGRTVYLGFNAALSGLIGFASSMLASYMVGAMADYAGSFAGMPVTQFQLIFLISGIFILVTSAYIWFAIIKPKLHGNV</sequence>
<feature type="transmembrane region" description="Helical" evidence="2">
    <location>
        <begin position="242"/>
        <end position="260"/>
    </location>
</feature>
<dbReference type="GO" id="GO:0005886">
    <property type="term" value="C:plasma membrane"/>
    <property type="evidence" value="ECO:0007669"/>
    <property type="project" value="UniProtKB-SubCell"/>
</dbReference>
<name>A0A1B1YF79_THEST</name>
<reference evidence="3 4" key="1">
    <citation type="submission" date="2016-02" db="EMBL/GenBank/DDBJ databases">
        <title>Comparison of Clostridium stercorarium subspecies using comparative genomics and transcriptomics.</title>
        <authorList>
            <person name="Schellenberg J."/>
            <person name="Thallinger G."/>
            <person name="Levin D.B."/>
            <person name="Zhang X."/>
            <person name="Alvare G."/>
            <person name="Fristensky B."/>
            <person name="Sparling R."/>
        </authorList>
    </citation>
    <scope>NUCLEOTIDE SEQUENCE [LARGE SCALE GENOMIC DNA]</scope>
    <source>
        <strain evidence="3 4">DSM 2910</strain>
    </source>
</reference>
<dbReference type="InterPro" id="IPR052528">
    <property type="entry name" value="Sugar_transport-like"/>
</dbReference>
<dbReference type="Proteomes" id="UP000092971">
    <property type="component" value="Chromosome"/>
</dbReference>
<keyword evidence="2" id="KW-1133">Transmembrane helix</keyword>
<feature type="transmembrane region" description="Helical" evidence="2">
    <location>
        <begin position="301"/>
        <end position="323"/>
    </location>
</feature>
<dbReference type="SUPFAM" id="SSF103473">
    <property type="entry name" value="MFS general substrate transporter"/>
    <property type="match status" value="1"/>
</dbReference>
<evidence type="ECO:0000313" key="3">
    <source>
        <dbReference type="EMBL" id="ANW99415.1"/>
    </source>
</evidence>
<dbReference type="AlphaFoldDB" id="A0A1B1YF79"/>
<keyword evidence="2" id="KW-0812">Transmembrane</keyword>
<comment type="subcellular location">
    <subcellularLocation>
        <location evidence="1">Cell membrane</location>
        <topology evidence="1">Multi-pass membrane protein</topology>
    </subcellularLocation>
</comment>
<feature type="transmembrane region" description="Helical" evidence="2">
    <location>
        <begin position="92"/>
        <end position="114"/>
    </location>
</feature>
<feature type="transmembrane region" description="Helical" evidence="2">
    <location>
        <begin position="411"/>
        <end position="432"/>
    </location>
</feature>
<dbReference type="OrthoDB" id="1714505at2"/>
<dbReference type="InterPro" id="IPR011701">
    <property type="entry name" value="MFS"/>
</dbReference>
<gene>
    <name evidence="3" type="ORF">CSTERTH_10430</name>
</gene>
<evidence type="ECO:0000256" key="1">
    <source>
        <dbReference type="ARBA" id="ARBA00004651"/>
    </source>
</evidence>
<evidence type="ECO:0000313" key="4">
    <source>
        <dbReference type="Proteomes" id="UP000092971"/>
    </source>
</evidence>
<dbReference type="EMBL" id="CP014672">
    <property type="protein sequence ID" value="ANW99415.1"/>
    <property type="molecule type" value="Genomic_DNA"/>
</dbReference>
<dbReference type="Gene3D" id="1.20.1250.20">
    <property type="entry name" value="MFS general substrate transporter like domains"/>
    <property type="match status" value="1"/>
</dbReference>
<dbReference type="PANTHER" id="PTHR23526:SF2">
    <property type="entry name" value="MAJOR FACILITATOR SUPERFAMILY (MFS) PROFILE DOMAIN-CONTAINING PROTEIN"/>
    <property type="match status" value="1"/>
</dbReference>
<feature type="transmembrane region" description="Helical" evidence="2">
    <location>
        <begin position="190"/>
        <end position="210"/>
    </location>
</feature>
<evidence type="ECO:0000256" key="2">
    <source>
        <dbReference type="SAM" id="Phobius"/>
    </source>
</evidence>
<keyword evidence="2" id="KW-0472">Membrane</keyword>
<feature type="transmembrane region" description="Helical" evidence="2">
    <location>
        <begin position="367"/>
        <end position="391"/>
    </location>
</feature>
<feature type="transmembrane region" description="Helical" evidence="2">
    <location>
        <begin position="61"/>
        <end position="80"/>
    </location>
</feature>
<dbReference type="PANTHER" id="PTHR23526">
    <property type="entry name" value="INTEGRAL MEMBRANE TRANSPORT PROTEIN-RELATED"/>
    <property type="match status" value="1"/>
</dbReference>
<feature type="transmembrane region" description="Helical" evidence="2">
    <location>
        <begin position="160"/>
        <end position="178"/>
    </location>
</feature>
<proteinExistence type="predicted"/>
<dbReference type="InterPro" id="IPR036259">
    <property type="entry name" value="MFS_trans_sf"/>
</dbReference>